<dbReference type="Gene3D" id="3.30.300.20">
    <property type="match status" value="1"/>
</dbReference>
<organism evidence="6">
    <name type="scientific">marine metagenome</name>
    <dbReference type="NCBI Taxonomy" id="408172"/>
    <lineage>
        <taxon>unclassified sequences</taxon>
        <taxon>metagenomes</taxon>
        <taxon>ecological metagenomes</taxon>
    </lineage>
</organism>
<feature type="domain" description="Ribonuclease Y N-terminal" evidence="5">
    <location>
        <begin position="22"/>
        <end position="212"/>
    </location>
</feature>
<dbReference type="AlphaFoldDB" id="A0A382I4X2"/>
<name>A0A382I4X2_9ZZZZ</name>
<protein>
    <recommendedName>
        <fullName evidence="7">K Homology domain-containing protein</fullName>
    </recommendedName>
</protein>
<evidence type="ECO:0008006" key="7">
    <source>
        <dbReference type="Google" id="ProtNLM"/>
    </source>
</evidence>
<keyword evidence="3" id="KW-0812">Transmembrane</keyword>
<dbReference type="GO" id="GO:0003723">
    <property type="term" value="F:RNA binding"/>
    <property type="evidence" value="ECO:0007669"/>
    <property type="project" value="UniProtKB-KW"/>
</dbReference>
<evidence type="ECO:0000256" key="2">
    <source>
        <dbReference type="SAM" id="MobiDB-lite"/>
    </source>
</evidence>
<feature type="region of interest" description="Disordered" evidence="2">
    <location>
        <begin position="88"/>
        <end position="108"/>
    </location>
</feature>
<evidence type="ECO:0000313" key="6">
    <source>
        <dbReference type="EMBL" id="SVB94744.1"/>
    </source>
</evidence>
<dbReference type="InterPro" id="IPR022711">
    <property type="entry name" value="RNase_Y_N"/>
</dbReference>
<dbReference type="InterPro" id="IPR036612">
    <property type="entry name" value="KH_dom_type_1_sf"/>
</dbReference>
<dbReference type="PANTHER" id="PTHR12826">
    <property type="entry name" value="RIBONUCLEASE Y"/>
    <property type="match status" value="1"/>
</dbReference>
<dbReference type="Pfam" id="PF00013">
    <property type="entry name" value="KH_1"/>
    <property type="match status" value="1"/>
</dbReference>
<dbReference type="PANTHER" id="PTHR12826:SF15">
    <property type="entry name" value="RIBONUCLEASE Y"/>
    <property type="match status" value="1"/>
</dbReference>
<dbReference type="InterPro" id="IPR004088">
    <property type="entry name" value="KH_dom_type_1"/>
</dbReference>
<gene>
    <name evidence="6" type="ORF">METZ01_LOCUS247598</name>
</gene>
<reference evidence="6" key="1">
    <citation type="submission" date="2018-05" db="EMBL/GenBank/DDBJ databases">
        <authorList>
            <person name="Lanie J.A."/>
            <person name="Ng W.-L."/>
            <person name="Kazmierczak K.M."/>
            <person name="Andrzejewski T.M."/>
            <person name="Davidsen T.M."/>
            <person name="Wayne K.J."/>
            <person name="Tettelin H."/>
            <person name="Glass J.I."/>
            <person name="Rusch D."/>
            <person name="Podicherti R."/>
            <person name="Tsui H.-C.T."/>
            <person name="Winkler M.E."/>
        </authorList>
    </citation>
    <scope>NUCLEOTIDE SEQUENCE</scope>
</reference>
<evidence type="ECO:0000256" key="3">
    <source>
        <dbReference type="SAM" id="Phobius"/>
    </source>
</evidence>
<evidence type="ECO:0000259" key="4">
    <source>
        <dbReference type="Pfam" id="PF00013"/>
    </source>
</evidence>
<feature type="domain" description="K Homology" evidence="4">
    <location>
        <begin position="221"/>
        <end position="262"/>
    </location>
</feature>
<accession>A0A382I4X2</accession>
<proteinExistence type="predicted"/>
<dbReference type="SUPFAM" id="SSF54791">
    <property type="entry name" value="Eukaryotic type KH-domain (KH-domain type I)"/>
    <property type="match status" value="1"/>
</dbReference>
<keyword evidence="3" id="KW-0472">Membrane</keyword>
<dbReference type="EMBL" id="UINC01065267">
    <property type="protein sequence ID" value="SVB94744.1"/>
    <property type="molecule type" value="Genomic_DNA"/>
</dbReference>
<sequence>MDTSVIQGADLWLAVLCGLGLLLVGVGLGIIVSHYLKKVNQQRFEEEAEARAVRRLAEDERAQRITFLEEKDGWYRVKADQERKIEETIESQSRREKESSSRERELENQRSDLRKEWTRFKNQERRLGSRERAIRDTEVEMEAVKREFREKLELAANLTGDEAKEQLLEHLQSEVRARAAATIRAERTRAREEADREARRIVAQAIQRCAVEEAEHVSTSTVTLPSENLKSRIIGKEGRNVRAFENATGVKVVVDDTPDTVLLSSFDPL</sequence>
<feature type="transmembrane region" description="Helical" evidence="3">
    <location>
        <begin position="12"/>
        <end position="36"/>
    </location>
</feature>
<keyword evidence="1" id="KW-0694">RNA-binding</keyword>
<evidence type="ECO:0000256" key="1">
    <source>
        <dbReference type="ARBA" id="ARBA00022884"/>
    </source>
</evidence>
<feature type="non-terminal residue" evidence="6">
    <location>
        <position position="269"/>
    </location>
</feature>
<dbReference type="InterPro" id="IPR015946">
    <property type="entry name" value="KH_dom-like_a/b"/>
</dbReference>
<dbReference type="Pfam" id="PF12072">
    <property type="entry name" value="RNase_Y_N"/>
    <property type="match status" value="1"/>
</dbReference>
<keyword evidence="3" id="KW-1133">Transmembrane helix</keyword>
<dbReference type="PROSITE" id="PS50084">
    <property type="entry name" value="KH_TYPE_1"/>
    <property type="match status" value="1"/>
</dbReference>
<evidence type="ECO:0000259" key="5">
    <source>
        <dbReference type="Pfam" id="PF12072"/>
    </source>
</evidence>